<dbReference type="EMBL" id="JABVXQ010000003">
    <property type="protein sequence ID" value="KAF6120022.1"/>
    <property type="molecule type" value="Genomic_DNA"/>
</dbReference>
<dbReference type="Proteomes" id="UP000664940">
    <property type="component" value="Unassembled WGS sequence"/>
</dbReference>
<evidence type="ECO:0000259" key="2">
    <source>
        <dbReference type="Pfam" id="PF12584"/>
    </source>
</evidence>
<evidence type="ECO:0000313" key="3">
    <source>
        <dbReference type="EMBL" id="KAF6120022.1"/>
    </source>
</evidence>
<organism evidence="3 4">
    <name type="scientific">Phyllostomus discolor</name>
    <name type="common">pale spear-nosed bat</name>
    <dbReference type="NCBI Taxonomy" id="89673"/>
    <lineage>
        <taxon>Eukaryota</taxon>
        <taxon>Metazoa</taxon>
        <taxon>Chordata</taxon>
        <taxon>Craniata</taxon>
        <taxon>Vertebrata</taxon>
        <taxon>Euteleostomi</taxon>
        <taxon>Mammalia</taxon>
        <taxon>Eutheria</taxon>
        <taxon>Laurasiatheria</taxon>
        <taxon>Chiroptera</taxon>
        <taxon>Yangochiroptera</taxon>
        <taxon>Phyllostomidae</taxon>
        <taxon>Phyllostominae</taxon>
        <taxon>Phyllostomus</taxon>
    </lineage>
</organism>
<dbReference type="AlphaFoldDB" id="A0A834EMW6"/>
<reference evidence="3 4" key="1">
    <citation type="journal article" date="2020" name="Nature">
        <title>Six reference-quality genomes reveal evolution of bat adaptations.</title>
        <authorList>
            <person name="Jebb D."/>
            <person name="Huang Z."/>
            <person name="Pippel M."/>
            <person name="Hughes G.M."/>
            <person name="Lavrichenko K."/>
            <person name="Devanna P."/>
            <person name="Winkler S."/>
            <person name="Jermiin L.S."/>
            <person name="Skirmuntt E.C."/>
            <person name="Katzourakis A."/>
            <person name="Burkitt-Gray L."/>
            <person name="Ray D.A."/>
            <person name="Sullivan K.A.M."/>
            <person name="Roscito J.G."/>
            <person name="Kirilenko B.M."/>
            <person name="Davalos L.M."/>
            <person name="Corthals A.P."/>
            <person name="Power M.L."/>
            <person name="Jones G."/>
            <person name="Ransome R.D."/>
            <person name="Dechmann D.K.N."/>
            <person name="Locatelli A.G."/>
            <person name="Puechmaille S.J."/>
            <person name="Fedrigo O."/>
            <person name="Jarvis E.D."/>
            <person name="Hiller M."/>
            <person name="Vernes S.C."/>
            <person name="Myers E.W."/>
            <person name="Teeling E.C."/>
        </authorList>
    </citation>
    <scope>NUCLEOTIDE SEQUENCE [LARGE SCALE GENOMIC DNA]</scope>
    <source>
        <strain evidence="3">Bat1K_MPI-CBG_1</strain>
    </source>
</reference>
<name>A0A834EMW6_9CHIR</name>
<dbReference type="GO" id="GO:0034498">
    <property type="term" value="P:early endosome to Golgi transport"/>
    <property type="evidence" value="ECO:0007669"/>
    <property type="project" value="TreeGrafter"/>
</dbReference>
<comment type="caution">
    <text evidence="3">The sequence shown here is derived from an EMBL/GenBank/DDBJ whole genome shotgun (WGS) entry which is preliminary data.</text>
</comment>
<protein>
    <recommendedName>
        <fullName evidence="2">TRAPPC10/Trs130 C-terminal domain-containing protein</fullName>
    </recommendedName>
</protein>
<dbReference type="GO" id="GO:1990071">
    <property type="term" value="C:TRAPPII protein complex"/>
    <property type="evidence" value="ECO:0007669"/>
    <property type="project" value="InterPro"/>
</dbReference>
<gene>
    <name evidence="3" type="ORF">HJG60_010353</name>
</gene>
<dbReference type="PANTHER" id="PTHR13251:SF3">
    <property type="entry name" value="TRAFFICKING PROTEIN PARTICLE COMPLEX SUBUNIT 10"/>
    <property type="match status" value="1"/>
</dbReference>
<dbReference type="PANTHER" id="PTHR13251">
    <property type="entry name" value="EPILEPSY HOLOPROSENCEPHALY CANDIDATE 1/TMEM1"/>
    <property type="match status" value="1"/>
</dbReference>
<evidence type="ECO:0000256" key="1">
    <source>
        <dbReference type="SAM" id="MobiDB-lite"/>
    </source>
</evidence>
<feature type="region of interest" description="Disordered" evidence="1">
    <location>
        <begin position="130"/>
        <end position="153"/>
    </location>
</feature>
<accession>A0A834EMW6</accession>
<dbReference type="GO" id="GO:0005829">
    <property type="term" value="C:cytosol"/>
    <property type="evidence" value="ECO:0007669"/>
    <property type="project" value="GOC"/>
</dbReference>
<sequence length="189" mass="20688">MELCRTGALCALEVAITRLSDLLEVDRDEALTESDEHFSTKLMYEVVDNSSNWAVCGKSSGVISMPVVPQATHRVHMEVMPLFAGYLPLPDVRLFKYLPHHSAHSSQLDADSWIENDSLSVDKHVDDQLDSSSIKSRGSVHSAASSEHKGLPMPRLQALPPGQVFNSSAGMQILVIPSKDDHVLEVSVT</sequence>
<dbReference type="GO" id="GO:0006891">
    <property type="term" value="P:intra-Golgi vesicle-mediated transport"/>
    <property type="evidence" value="ECO:0007669"/>
    <property type="project" value="TreeGrafter"/>
</dbReference>
<evidence type="ECO:0000313" key="4">
    <source>
        <dbReference type="Proteomes" id="UP000664940"/>
    </source>
</evidence>
<proteinExistence type="predicted"/>
<dbReference type="InterPro" id="IPR045126">
    <property type="entry name" value="TRAPPC10/Trs130"/>
</dbReference>
<feature type="domain" description="TRAPPC10/Trs130 C-terminal" evidence="2">
    <location>
        <begin position="3"/>
        <end position="176"/>
    </location>
</feature>
<dbReference type="Pfam" id="PF12584">
    <property type="entry name" value="TRAPPC10"/>
    <property type="match status" value="1"/>
</dbReference>
<dbReference type="InterPro" id="IPR022233">
    <property type="entry name" value="TRAPPC10/Trs130_C"/>
</dbReference>